<accession>A0ABY7SHV7</accession>
<evidence type="ECO:0000259" key="12">
    <source>
        <dbReference type="Pfam" id="PF00912"/>
    </source>
</evidence>
<keyword evidence="3 11" id="KW-0328">Glycosyltransferase</keyword>
<dbReference type="PANTHER" id="PTHR30400">
    <property type="entry name" value="MONOFUNCTIONAL BIOSYNTHETIC PEPTIDOGLYCAN TRANSGLYCOSYLASE"/>
    <property type="match status" value="1"/>
</dbReference>
<keyword evidence="6 11" id="KW-0133">Cell shape</keyword>
<reference evidence="13 14" key="1">
    <citation type="submission" date="2021-01" db="EMBL/GenBank/DDBJ databases">
        <title>Biogeographic distribution of Paracoccus.</title>
        <authorList>
            <person name="Hollensteiner J."/>
            <person name="Leineberger J."/>
            <person name="Brinkhoff T."/>
            <person name="Daniel R."/>
        </authorList>
    </citation>
    <scope>NUCLEOTIDE SEQUENCE [LARGE SCALE GENOMIC DNA]</scope>
    <source>
        <strain evidence="13 14">KCTC 22803</strain>
    </source>
</reference>
<evidence type="ECO:0000256" key="7">
    <source>
        <dbReference type="ARBA" id="ARBA00022984"/>
    </source>
</evidence>
<dbReference type="NCBIfam" id="TIGR02070">
    <property type="entry name" value="mono_pep_trsgly"/>
    <property type="match status" value="1"/>
</dbReference>
<keyword evidence="7 11" id="KW-0573">Peptidoglycan synthesis</keyword>
<keyword evidence="9 11" id="KW-0472">Membrane</keyword>
<evidence type="ECO:0000256" key="10">
    <source>
        <dbReference type="ARBA" id="ARBA00023316"/>
    </source>
</evidence>
<keyword evidence="2 11" id="KW-0997">Cell inner membrane</keyword>
<keyword evidence="10 11" id="KW-0961">Cell wall biogenesis/degradation</keyword>
<dbReference type="EC" id="2.4.99.28" evidence="11"/>
<proteinExistence type="inferred from homology"/>
<name>A0ABY7SHV7_9RHOB</name>
<dbReference type="InterPro" id="IPR001264">
    <property type="entry name" value="Glyco_trans_51"/>
</dbReference>
<gene>
    <name evidence="11 13" type="primary">mtgA</name>
    <name evidence="13" type="ORF">JHX87_13685</name>
</gene>
<dbReference type="RefSeq" id="WP_377776071.1">
    <property type="nucleotide sequence ID" value="NZ_CP067136.1"/>
</dbReference>
<evidence type="ECO:0000256" key="4">
    <source>
        <dbReference type="ARBA" id="ARBA00022679"/>
    </source>
</evidence>
<dbReference type="Proteomes" id="UP001219349">
    <property type="component" value="Chromosome"/>
</dbReference>
<evidence type="ECO:0000256" key="5">
    <source>
        <dbReference type="ARBA" id="ARBA00022692"/>
    </source>
</evidence>
<comment type="similarity">
    <text evidence="11">Belongs to the glycosyltransferase 51 family.</text>
</comment>
<dbReference type="SUPFAM" id="SSF53955">
    <property type="entry name" value="Lysozyme-like"/>
    <property type="match status" value="1"/>
</dbReference>
<feature type="domain" description="Glycosyl transferase family 51" evidence="12">
    <location>
        <begin position="74"/>
        <end position="223"/>
    </location>
</feature>
<dbReference type="InterPro" id="IPR036950">
    <property type="entry name" value="PBP_transglycosylase"/>
</dbReference>
<dbReference type="EMBL" id="CP067136">
    <property type="protein sequence ID" value="WCR06528.1"/>
    <property type="molecule type" value="Genomic_DNA"/>
</dbReference>
<comment type="function">
    <text evidence="11">Peptidoglycan polymerase that catalyzes glycan chain elongation from lipid-linked precursors.</text>
</comment>
<feature type="transmembrane region" description="Helical" evidence="11">
    <location>
        <begin position="32"/>
        <end position="55"/>
    </location>
</feature>
<evidence type="ECO:0000256" key="8">
    <source>
        <dbReference type="ARBA" id="ARBA00022989"/>
    </source>
</evidence>
<dbReference type="HAMAP" id="MF_00766">
    <property type="entry name" value="PGT_MtgA"/>
    <property type="match status" value="1"/>
</dbReference>
<keyword evidence="5 11" id="KW-0812">Transmembrane</keyword>
<dbReference type="InterPro" id="IPR011812">
    <property type="entry name" value="Pep_trsgly"/>
</dbReference>
<evidence type="ECO:0000313" key="13">
    <source>
        <dbReference type="EMBL" id="WCR06528.1"/>
    </source>
</evidence>
<evidence type="ECO:0000256" key="6">
    <source>
        <dbReference type="ARBA" id="ARBA00022960"/>
    </source>
</evidence>
<sequence length="247" mass="27640">MLFRPPAIDDAPTAKGGARVSRRWRPLRRVLIWLRWFALRCLLLMAALVLFYALINPPTTWTIVKESRDHQIAPRDWADIEDIAPVMLRSAVAAEDANFCLHWGFDMTEIRNVIRSGGSGGASTITQQTAKNVYLWQTRSWPRKALETVFTPMIEAFWSKRRILEVYLNVAEFGPGVFGITAAAREYYGTTPDRLTRVQAARLAAVLPAPKSRSPHQASRRSRAIADGAATIARDGRAECFQTGGDS</sequence>
<keyword evidence="1 11" id="KW-1003">Cell membrane</keyword>
<dbReference type="Gene3D" id="1.10.3810.10">
    <property type="entry name" value="Biosynthetic peptidoglycan transglycosylase-like"/>
    <property type="match status" value="1"/>
</dbReference>
<dbReference type="GO" id="GO:0016757">
    <property type="term" value="F:glycosyltransferase activity"/>
    <property type="evidence" value="ECO:0007669"/>
    <property type="project" value="UniProtKB-KW"/>
</dbReference>
<dbReference type="PANTHER" id="PTHR30400:SF0">
    <property type="entry name" value="BIOSYNTHETIC PEPTIDOGLYCAN TRANSGLYCOSYLASE"/>
    <property type="match status" value="1"/>
</dbReference>
<evidence type="ECO:0000256" key="2">
    <source>
        <dbReference type="ARBA" id="ARBA00022519"/>
    </source>
</evidence>
<dbReference type="InterPro" id="IPR023346">
    <property type="entry name" value="Lysozyme-like_dom_sf"/>
</dbReference>
<evidence type="ECO:0000313" key="14">
    <source>
        <dbReference type="Proteomes" id="UP001219349"/>
    </source>
</evidence>
<keyword evidence="14" id="KW-1185">Reference proteome</keyword>
<dbReference type="Pfam" id="PF00912">
    <property type="entry name" value="Transgly"/>
    <property type="match status" value="1"/>
</dbReference>
<protein>
    <recommendedName>
        <fullName evidence="11">Biosynthetic peptidoglycan transglycosylase</fullName>
        <ecNumber evidence="11">2.4.99.28</ecNumber>
    </recommendedName>
    <alternativeName>
        <fullName evidence="11">Glycan polymerase</fullName>
    </alternativeName>
    <alternativeName>
        <fullName evidence="11">Peptidoglycan glycosyltransferase MtgA</fullName>
        <shortName evidence="11">PGT</shortName>
    </alternativeName>
</protein>
<evidence type="ECO:0000256" key="3">
    <source>
        <dbReference type="ARBA" id="ARBA00022676"/>
    </source>
</evidence>
<comment type="catalytic activity">
    <reaction evidence="11">
        <text>[GlcNAc-(1-&gt;4)-Mur2Ac(oyl-L-Ala-gamma-D-Glu-L-Lys-D-Ala-D-Ala)](n)-di-trans,octa-cis-undecaprenyl diphosphate + beta-D-GlcNAc-(1-&gt;4)-Mur2Ac(oyl-L-Ala-gamma-D-Glu-L-Lys-D-Ala-D-Ala)-di-trans,octa-cis-undecaprenyl diphosphate = [GlcNAc-(1-&gt;4)-Mur2Ac(oyl-L-Ala-gamma-D-Glu-L-Lys-D-Ala-D-Ala)](n+1)-di-trans,octa-cis-undecaprenyl diphosphate + di-trans,octa-cis-undecaprenyl diphosphate + H(+)</text>
        <dbReference type="Rhea" id="RHEA:23708"/>
        <dbReference type="Rhea" id="RHEA-COMP:9602"/>
        <dbReference type="Rhea" id="RHEA-COMP:9603"/>
        <dbReference type="ChEBI" id="CHEBI:15378"/>
        <dbReference type="ChEBI" id="CHEBI:58405"/>
        <dbReference type="ChEBI" id="CHEBI:60033"/>
        <dbReference type="ChEBI" id="CHEBI:78435"/>
        <dbReference type="EC" id="2.4.99.28"/>
    </reaction>
</comment>
<evidence type="ECO:0000256" key="1">
    <source>
        <dbReference type="ARBA" id="ARBA00022475"/>
    </source>
</evidence>
<comment type="subcellular location">
    <subcellularLocation>
        <location evidence="11">Cell inner membrane</location>
        <topology evidence="11">Single-pass membrane protein</topology>
    </subcellularLocation>
</comment>
<keyword evidence="8 11" id="KW-1133">Transmembrane helix</keyword>
<organism evidence="13 14">
    <name type="scientific">Paracoccus fistulariae</name>
    <dbReference type="NCBI Taxonomy" id="658446"/>
    <lineage>
        <taxon>Bacteria</taxon>
        <taxon>Pseudomonadati</taxon>
        <taxon>Pseudomonadota</taxon>
        <taxon>Alphaproteobacteria</taxon>
        <taxon>Rhodobacterales</taxon>
        <taxon>Paracoccaceae</taxon>
        <taxon>Paracoccus</taxon>
    </lineage>
</organism>
<comment type="pathway">
    <text evidence="11">Cell wall biogenesis; peptidoglycan biosynthesis.</text>
</comment>
<keyword evidence="4 11" id="KW-0808">Transferase</keyword>
<evidence type="ECO:0000256" key="11">
    <source>
        <dbReference type="HAMAP-Rule" id="MF_00766"/>
    </source>
</evidence>
<evidence type="ECO:0000256" key="9">
    <source>
        <dbReference type="ARBA" id="ARBA00023136"/>
    </source>
</evidence>